<gene>
    <name evidence="5" type="ORF">SAMN02949497_4307</name>
</gene>
<dbReference type="Gene3D" id="3.40.50.1460">
    <property type="match status" value="1"/>
</dbReference>
<dbReference type="PROSITE" id="PS50294">
    <property type="entry name" value="WD_REPEATS_REGION"/>
    <property type="match status" value="1"/>
</dbReference>
<dbReference type="PROSITE" id="PS50194">
    <property type="entry name" value="FILAMIN_REPEAT"/>
    <property type="match status" value="1"/>
</dbReference>
<reference evidence="5 6" key="1">
    <citation type="submission" date="2016-12" db="EMBL/GenBank/DDBJ databases">
        <authorList>
            <person name="Song W.-J."/>
            <person name="Kurnit D.M."/>
        </authorList>
    </citation>
    <scope>NUCLEOTIDE SEQUENCE [LARGE SCALE GENOMIC DNA]</scope>
    <source>
        <strain evidence="5 6">175</strain>
    </source>
</reference>
<evidence type="ECO:0000313" key="6">
    <source>
        <dbReference type="Proteomes" id="UP000192923"/>
    </source>
</evidence>
<dbReference type="InterPro" id="IPR015943">
    <property type="entry name" value="WD40/YVTN_repeat-like_dom_sf"/>
</dbReference>
<keyword evidence="6" id="KW-1185">Reference proteome</keyword>
<evidence type="ECO:0000259" key="4">
    <source>
        <dbReference type="Pfam" id="PF00656"/>
    </source>
</evidence>
<dbReference type="STRING" id="1760988.SAMN02949497_4307"/>
<dbReference type="GO" id="GO:0004197">
    <property type="term" value="F:cysteine-type endopeptidase activity"/>
    <property type="evidence" value="ECO:0007669"/>
    <property type="project" value="InterPro"/>
</dbReference>
<dbReference type="PANTHER" id="PTHR19848">
    <property type="entry name" value="WD40 REPEAT PROTEIN"/>
    <property type="match status" value="1"/>
</dbReference>
<feature type="repeat" description="WD" evidence="3">
    <location>
        <begin position="51"/>
        <end position="92"/>
    </location>
</feature>
<dbReference type="PROSITE" id="PS50082">
    <property type="entry name" value="WD_REPEATS_2"/>
    <property type="match status" value="1"/>
</dbReference>
<dbReference type="InterPro" id="IPR011600">
    <property type="entry name" value="Pept_C14_caspase"/>
</dbReference>
<keyword evidence="2" id="KW-0677">Repeat</keyword>
<name>A0A1Y6D7Z4_9GAMM</name>
<dbReference type="Pfam" id="PF00656">
    <property type="entry name" value="Peptidase_C14"/>
    <property type="match status" value="1"/>
</dbReference>
<dbReference type="SUPFAM" id="SSF52129">
    <property type="entry name" value="Caspase-like"/>
    <property type="match status" value="1"/>
</dbReference>
<evidence type="ECO:0000256" key="3">
    <source>
        <dbReference type="PROSITE-ProRule" id="PRU00221"/>
    </source>
</evidence>
<evidence type="ECO:0000256" key="2">
    <source>
        <dbReference type="ARBA" id="ARBA00022737"/>
    </source>
</evidence>
<proteinExistence type="predicted"/>
<dbReference type="SMART" id="SM00320">
    <property type="entry name" value="WD40"/>
    <property type="match status" value="6"/>
</dbReference>
<dbReference type="InterPro" id="IPR019775">
    <property type="entry name" value="WD40_repeat_CS"/>
</dbReference>
<dbReference type="EMBL" id="FXAM01000001">
    <property type="protein sequence ID" value="SMF96893.1"/>
    <property type="molecule type" value="Genomic_DNA"/>
</dbReference>
<dbReference type="InterPro" id="IPR029030">
    <property type="entry name" value="Caspase-like_dom_sf"/>
</dbReference>
<dbReference type="Proteomes" id="UP000192923">
    <property type="component" value="Unassembled WGS sequence"/>
</dbReference>
<evidence type="ECO:0000256" key="1">
    <source>
        <dbReference type="ARBA" id="ARBA00022574"/>
    </source>
</evidence>
<dbReference type="GO" id="GO:0006508">
    <property type="term" value="P:proteolysis"/>
    <property type="evidence" value="ECO:0007669"/>
    <property type="project" value="InterPro"/>
</dbReference>
<keyword evidence="1 3" id="KW-0853">WD repeat</keyword>
<dbReference type="PROSITE" id="PS51257">
    <property type="entry name" value="PROKAR_LIPOPROTEIN"/>
    <property type="match status" value="1"/>
</dbReference>
<dbReference type="RefSeq" id="WP_176225329.1">
    <property type="nucleotide sequence ID" value="NZ_FXAM01000001.1"/>
</dbReference>
<dbReference type="InterPro" id="IPR018247">
    <property type="entry name" value="EF_Hand_1_Ca_BS"/>
</dbReference>
<dbReference type="PROSITE" id="PS00018">
    <property type="entry name" value="EF_HAND_1"/>
    <property type="match status" value="1"/>
</dbReference>
<protein>
    <submittedName>
        <fullName evidence="5">WD domain-containing protein, G-beta repeat-containing protein</fullName>
    </submittedName>
</protein>
<dbReference type="PROSITE" id="PS00678">
    <property type="entry name" value="WD_REPEATS_1"/>
    <property type="match status" value="1"/>
</dbReference>
<dbReference type="SUPFAM" id="SSF101908">
    <property type="entry name" value="Putative isomerase YbhE"/>
    <property type="match status" value="1"/>
</dbReference>
<dbReference type="InterPro" id="IPR001680">
    <property type="entry name" value="WD40_rpt"/>
</dbReference>
<evidence type="ECO:0000313" key="5">
    <source>
        <dbReference type="EMBL" id="SMF96893.1"/>
    </source>
</evidence>
<sequence length="970" mass="106503">MAMRMFWFWVILGLGGCAVTPPPVKLPATTPSRPAISLSGPPATPFLRLETGGHTAMIKRIGVDAAGRYLVTGSEDKTARVWNLADGGLLQTLRPPLGEGNEGKVYAVAIAPEGGTVAVAGWTGWDWEGKASIYLFDRATGQLVRRLDGLPNVILDLAYSRDGRYLAAALWGANGIRVYRANDWQEAARDTEYGADSYSVDFDRAGRLVTTSYDGFIRLYDSAFRRIAQQQAPGGKQPYSAHFSPDGQTIAVGFNDSTAVNLLSGRDLSLLYIPDTRSVDNRSLNAVAWSEDGHRLYAGGRYDDGSGWKPLLRWNDAGHGAAERFRVSTNTLMDLRPLADGRLAFGAQDPVFGVLDRDGGKRWEHWGDILDFRGDNEGHLLLSHNGSMVEFGFYTMRPDGGWLGHTAHFDFSQRQLVPGPGNSAVLVAPNTDGEPKINWRNTEHPKVLGQALPLEPYEASRRLALASKSPGFLLGTEWRLRYYDRPDRQRWQTPIPGTAWAVNLSADGRYAVAAFGDGTLRWYTTTAGREILALYVHPDGQRWIAWTPEGFYDAAPGAEDLIGYHLNQGKDRAGQFVAARQLQERYYRPSLIARRLSPDGDRLLAEAVRELGDVREVLAQGLPPKLELLSPAEARTGGEYRLELRLRDQGGGIGPLKIRIDGSEIEGRPADIPGGGDTVSRLFTLAPGRHEFEIAARNRQGVESAPTRVVVTSTAPETRPALHLLAVGVSQYRDHTLTEGVRFAAQDAEAVRGRFQAQAADLYRDTPDIRYLRDGDATRANIEREMRGFAERVGPEDVFVLYLAGHGAGFEQNYHFIPAEARYLNQTALRSASLDETLLQKLLAGISAKKTLVLLDTCSAGSFGEPRGRALGDKFAIDRFSRITGRAIIAATADGQMALEGEGGHGAFTYVLLNGLQGLADGNRDGRIDLYELGQYIGEQLPALTLRKWKYEQTPFIEMQGLSFPLVNQP</sequence>
<dbReference type="AlphaFoldDB" id="A0A1Y6D7Z4"/>
<feature type="domain" description="Peptidase C14 caspase" evidence="4">
    <location>
        <begin position="725"/>
        <end position="958"/>
    </location>
</feature>
<dbReference type="SUPFAM" id="SSF82171">
    <property type="entry name" value="DPP6 N-terminal domain-like"/>
    <property type="match status" value="1"/>
</dbReference>
<dbReference type="Gene3D" id="2.130.10.10">
    <property type="entry name" value="YVTN repeat-like/Quinoprotein amine dehydrogenase"/>
    <property type="match status" value="2"/>
</dbReference>
<organism evidence="5 6">
    <name type="scientific">Methylomagnum ishizawai</name>
    <dbReference type="NCBI Taxonomy" id="1760988"/>
    <lineage>
        <taxon>Bacteria</taxon>
        <taxon>Pseudomonadati</taxon>
        <taxon>Pseudomonadota</taxon>
        <taxon>Gammaproteobacteria</taxon>
        <taxon>Methylococcales</taxon>
        <taxon>Methylococcaceae</taxon>
        <taxon>Methylomagnum</taxon>
    </lineage>
</organism>
<dbReference type="InterPro" id="IPR017868">
    <property type="entry name" value="Filamin/ABP280_repeat-like"/>
</dbReference>
<dbReference type="PANTHER" id="PTHR19848:SF8">
    <property type="entry name" value="F-BOX AND WD REPEAT DOMAIN CONTAINING 7"/>
    <property type="match status" value="1"/>
</dbReference>
<accession>A0A1Y6D7Z4</accession>
<dbReference type="Pfam" id="PF00400">
    <property type="entry name" value="WD40"/>
    <property type="match status" value="1"/>
</dbReference>